<proteinExistence type="predicted"/>
<feature type="non-terminal residue" evidence="1">
    <location>
        <position position="1"/>
    </location>
</feature>
<dbReference type="AlphaFoldDB" id="X0XGV4"/>
<evidence type="ECO:0000313" key="1">
    <source>
        <dbReference type="EMBL" id="GAG35873.1"/>
    </source>
</evidence>
<name>X0XGV4_9ZZZZ</name>
<comment type="caution">
    <text evidence="1">The sequence shown here is derived from an EMBL/GenBank/DDBJ whole genome shotgun (WGS) entry which is preliminary data.</text>
</comment>
<organism evidence="1">
    <name type="scientific">marine sediment metagenome</name>
    <dbReference type="NCBI Taxonomy" id="412755"/>
    <lineage>
        <taxon>unclassified sequences</taxon>
        <taxon>metagenomes</taxon>
        <taxon>ecological metagenomes</taxon>
    </lineage>
</organism>
<reference evidence="1" key="1">
    <citation type="journal article" date="2014" name="Front. Microbiol.">
        <title>High frequency of phylogenetically diverse reductive dehalogenase-homologous genes in deep subseafloor sedimentary metagenomes.</title>
        <authorList>
            <person name="Kawai M."/>
            <person name="Futagami T."/>
            <person name="Toyoda A."/>
            <person name="Takaki Y."/>
            <person name="Nishi S."/>
            <person name="Hori S."/>
            <person name="Arai W."/>
            <person name="Tsubouchi T."/>
            <person name="Morono Y."/>
            <person name="Uchiyama I."/>
            <person name="Ito T."/>
            <person name="Fujiyama A."/>
            <person name="Inagaki F."/>
            <person name="Takami H."/>
        </authorList>
    </citation>
    <scope>NUCLEOTIDE SEQUENCE</scope>
    <source>
        <strain evidence="1">Expedition CK06-06</strain>
    </source>
</reference>
<protein>
    <submittedName>
        <fullName evidence="1">Uncharacterized protein</fullName>
    </submittedName>
</protein>
<sequence>TNNELTGIKREWEPLYNEQQGEYQKIIDDLRKEGIPLDPEEFMQLERRENLLKSIVRDKGKYIEAKEELEASRRGLLDQLNKVRRKQFRKRKEVGEMINEKLKGILKIDVKYATLRERFINRLLNYSSRENRIMREPIKRMVDDDKFNVRLFVDTLRKGDQALIDDLGLTSGTAASLYRAIPMEDYYDIETLDFDSETIIRLYIGPSEVPIAGRSDDLFKETDHLSKGQKCTAILTLVLLKSDRPLI</sequence>
<dbReference type="EMBL" id="BARS01045723">
    <property type="protein sequence ID" value="GAG35873.1"/>
    <property type="molecule type" value="Genomic_DNA"/>
</dbReference>
<accession>X0XGV4</accession>
<feature type="non-terminal residue" evidence="1">
    <location>
        <position position="247"/>
    </location>
</feature>
<gene>
    <name evidence="1" type="ORF">S01H1_68921</name>
</gene>